<feature type="compositionally biased region" description="Polar residues" evidence="9">
    <location>
        <begin position="410"/>
        <end position="423"/>
    </location>
</feature>
<keyword evidence="5" id="KW-0805">Transcription regulation</keyword>
<feature type="compositionally biased region" description="Basic and acidic residues" evidence="9">
    <location>
        <begin position="424"/>
        <end position="440"/>
    </location>
</feature>
<dbReference type="GO" id="GO:0005634">
    <property type="term" value="C:nucleus"/>
    <property type="evidence" value="ECO:0007669"/>
    <property type="project" value="UniProtKB-SubCell"/>
</dbReference>
<feature type="compositionally biased region" description="Basic and acidic residues" evidence="9">
    <location>
        <begin position="1"/>
        <end position="20"/>
    </location>
</feature>
<dbReference type="Pfam" id="PF07744">
    <property type="entry name" value="SPOC"/>
    <property type="match status" value="1"/>
</dbReference>
<dbReference type="InterPro" id="IPR016194">
    <property type="entry name" value="SPOC-like_C_dom_sf"/>
</dbReference>
<evidence type="ECO:0000256" key="5">
    <source>
        <dbReference type="ARBA" id="ARBA00023015"/>
    </source>
</evidence>
<protein>
    <submittedName>
        <fullName evidence="10">RNA-binding 15</fullName>
    </submittedName>
</protein>
<evidence type="ECO:0000313" key="10">
    <source>
        <dbReference type="EMBL" id="CAB3986247.1"/>
    </source>
</evidence>
<keyword evidence="11" id="KW-1185">Reference proteome</keyword>
<evidence type="ECO:0000256" key="2">
    <source>
        <dbReference type="ARBA" id="ARBA00005387"/>
    </source>
</evidence>
<dbReference type="Pfam" id="PF00076">
    <property type="entry name" value="RRM_1"/>
    <property type="match status" value="3"/>
</dbReference>
<dbReference type="CDD" id="cd21544">
    <property type="entry name" value="SPOC_RBM15-like"/>
    <property type="match status" value="1"/>
</dbReference>
<dbReference type="SUPFAM" id="SSF54928">
    <property type="entry name" value="RNA-binding domain, RBD"/>
    <property type="match status" value="2"/>
</dbReference>
<keyword evidence="8" id="KW-0539">Nucleus</keyword>
<dbReference type="SMART" id="SM00360">
    <property type="entry name" value="RRM"/>
    <property type="match status" value="3"/>
</dbReference>
<feature type="region of interest" description="Disordered" evidence="9">
    <location>
        <begin position="1"/>
        <end position="21"/>
    </location>
</feature>
<evidence type="ECO:0000256" key="3">
    <source>
        <dbReference type="ARBA" id="ARBA00022553"/>
    </source>
</evidence>
<reference evidence="10" key="1">
    <citation type="submission" date="2020-04" db="EMBL/GenBank/DDBJ databases">
        <authorList>
            <person name="Alioto T."/>
            <person name="Alioto T."/>
            <person name="Gomez Garrido J."/>
        </authorList>
    </citation>
    <scope>NUCLEOTIDE SEQUENCE</scope>
    <source>
        <strain evidence="10">A484AB</strain>
    </source>
</reference>
<comment type="caution">
    <text evidence="10">The sequence shown here is derived from an EMBL/GenBank/DDBJ whole genome shotgun (WGS) entry which is preliminary data.</text>
</comment>
<feature type="compositionally biased region" description="Polar residues" evidence="9">
    <location>
        <begin position="441"/>
        <end position="460"/>
    </location>
</feature>
<dbReference type="InterPro" id="IPR012677">
    <property type="entry name" value="Nucleotide-bd_a/b_plait_sf"/>
</dbReference>
<dbReference type="FunFam" id="2.40.290.10:FF:000002">
    <property type="entry name" value="Spen family transcriptional repressor"/>
    <property type="match status" value="1"/>
</dbReference>
<feature type="compositionally biased region" description="Low complexity" evidence="9">
    <location>
        <begin position="617"/>
        <end position="626"/>
    </location>
</feature>
<dbReference type="InterPro" id="IPR012921">
    <property type="entry name" value="SPOC_C"/>
</dbReference>
<dbReference type="InterPro" id="IPR000504">
    <property type="entry name" value="RRM_dom"/>
</dbReference>
<dbReference type="AlphaFoldDB" id="A0A7D9HMH1"/>
<evidence type="ECO:0000256" key="1">
    <source>
        <dbReference type="ARBA" id="ARBA00004123"/>
    </source>
</evidence>
<dbReference type="OrthoDB" id="10050565at2759"/>
<sequence>MVMKRSSDIDSPRRNKRTSDGLEVLHMVNIDRYSSENERRAREHSPDTRIFNRKGERSSHIHTVKSAFGADSYKEKRTERVNEASIRVTNFTRSAADHVLREKLNYEFKKFGEISVRIVRHDDERYAVVYFQNSDDAVEAKRSIENRGRAIFLQDRALNLQFSIPGSRLRYLTPDVLQQKSRFSRGSPTRSKHDELDVVGEERRHRIKGERLFSGQSAISSAALAVEGDDPKATRTLFVGNLESSISRQDVRREFEQFGVVEDVDIKRPIRGQGSTYAFVKFIDLDVATKAKVAMQGSFFGRNQVKIGYGKSMPTTRLWIGGLGSWTSIVELEREFDRFGAIRRIDYNKGHDHAFILYDSLDAASVAAREMRGFKMNGRRLKLDFAELTQGLEEYPETLGHLVEDRENQLTNPKNQDALTSGESFKKSPERKVFKRERNNSDGSGKWSDSMSNLSFNDAKQSGGKRDSWQWIHEKDTKQKLEERPKFRGPRTPSPPENEKLPARNHRSKDRAKSREKNKSGNGVSRSRSPPSKRPRKTSGPPPALSPQRFGSISPKRKSRSASPVSERNYKPDDKYHKEKDQEKDKYKNQDRKEKTQDNESIESEKPASESKEIVPVEEPVSSTSESLQDIAKRFAVAWRGSLILKSSSFPVRLHLIGGNPEIVEVLLRNVPGNSAPNTVLRISQRLRLDQPKLEEVSKRMNTAGACGYCMLLALPGVHGGEPPLDTETNMPTQQRPLRNLVTYLKQKQAAGVVNLINTNNLSPTNIKDEDGVLHAFPPCQYSHDQLLKIAPHLGQEAFNEDHLVVVVIRGPA</sequence>
<dbReference type="PROSITE" id="PS50917">
    <property type="entry name" value="SPOC"/>
    <property type="match status" value="1"/>
</dbReference>
<dbReference type="Gene3D" id="2.40.290.10">
    <property type="match status" value="1"/>
</dbReference>
<dbReference type="PROSITE" id="PS50102">
    <property type="entry name" value="RRM"/>
    <property type="match status" value="3"/>
</dbReference>
<dbReference type="Gene3D" id="3.30.70.330">
    <property type="match status" value="3"/>
</dbReference>
<dbReference type="GO" id="GO:0003723">
    <property type="term" value="F:RNA binding"/>
    <property type="evidence" value="ECO:0007669"/>
    <property type="project" value="UniProtKB-UniRule"/>
</dbReference>
<feature type="region of interest" description="Disordered" evidence="9">
    <location>
        <begin position="410"/>
        <end position="626"/>
    </location>
</feature>
<evidence type="ECO:0000256" key="6">
    <source>
        <dbReference type="ARBA" id="ARBA00023054"/>
    </source>
</evidence>
<proteinExistence type="inferred from homology"/>
<dbReference type="CDD" id="cd12309">
    <property type="entry name" value="RRM2_Spen"/>
    <property type="match status" value="1"/>
</dbReference>
<organism evidence="10 11">
    <name type="scientific">Paramuricea clavata</name>
    <name type="common">Red gorgonian</name>
    <name type="synonym">Violescent sea-whip</name>
    <dbReference type="NCBI Taxonomy" id="317549"/>
    <lineage>
        <taxon>Eukaryota</taxon>
        <taxon>Metazoa</taxon>
        <taxon>Cnidaria</taxon>
        <taxon>Anthozoa</taxon>
        <taxon>Octocorallia</taxon>
        <taxon>Malacalcyonacea</taxon>
        <taxon>Plexauridae</taxon>
        <taxon>Paramuricea</taxon>
    </lineage>
</organism>
<gene>
    <name evidence="10" type="ORF">PACLA_8A003893</name>
</gene>
<comment type="subcellular location">
    <subcellularLocation>
        <location evidence="1">Nucleus</location>
    </subcellularLocation>
</comment>
<dbReference type="CDD" id="cd12310">
    <property type="entry name" value="RRM3_Spen"/>
    <property type="match status" value="1"/>
</dbReference>
<evidence type="ECO:0000256" key="7">
    <source>
        <dbReference type="ARBA" id="ARBA00023163"/>
    </source>
</evidence>
<keyword evidence="6" id="KW-0175">Coiled coil</keyword>
<dbReference type="InterPro" id="IPR010912">
    <property type="entry name" value="SPOC_met"/>
</dbReference>
<evidence type="ECO:0000313" key="11">
    <source>
        <dbReference type="Proteomes" id="UP001152795"/>
    </source>
</evidence>
<dbReference type="PANTHER" id="PTHR23189">
    <property type="entry name" value="RNA RECOGNITION MOTIF-CONTAINING"/>
    <property type="match status" value="1"/>
</dbReference>
<dbReference type="EMBL" id="CACRXK020000987">
    <property type="protein sequence ID" value="CAB3986247.1"/>
    <property type="molecule type" value="Genomic_DNA"/>
</dbReference>
<comment type="similarity">
    <text evidence="2">Belongs to the RRM Spen family.</text>
</comment>
<evidence type="ECO:0000256" key="4">
    <source>
        <dbReference type="ARBA" id="ARBA00022884"/>
    </source>
</evidence>
<evidence type="ECO:0000256" key="9">
    <source>
        <dbReference type="SAM" id="MobiDB-lite"/>
    </source>
</evidence>
<feature type="compositionally biased region" description="Basic and acidic residues" evidence="9">
    <location>
        <begin position="568"/>
        <end position="615"/>
    </location>
</feature>
<accession>A0A7D9HMH1</accession>
<feature type="compositionally biased region" description="Basic and acidic residues" evidence="9">
    <location>
        <begin position="464"/>
        <end position="486"/>
    </location>
</feature>
<keyword evidence="3" id="KW-0597">Phosphoprotein</keyword>
<evidence type="ECO:0000256" key="8">
    <source>
        <dbReference type="ARBA" id="ARBA00023242"/>
    </source>
</evidence>
<dbReference type="Proteomes" id="UP001152795">
    <property type="component" value="Unassembled WGS sequence"/>
</dbReference>
<keyword evidence="7" id="KW-0804">Transcription</keyword>
<name>A0A7D9HMH1_PARCT</name>
<dbReference type="SUPFAM" id="SSF100939">
    <property type="entry name" value="SPOC domain-like"/>
    <property type="match status" value="1"/>
</dbReference>
<keyword evidence="4" id="KW-0694">RNA-binding</keyword>
<dbReference type="InterPro" id="IPR035979">
    <property type="entry name" value="RBD_domain_sf"/>
</dbReference>